<dbReference type="EMBL" id="UINC01018497">
    <property type="protein sequence ID" value="SVA77754.1"/>
    <property type="molecule type" value="Genomic_DNA"/>
</dbReference>
<reference evidence="2" key="1">
    <citation type="submission" date="2018-05" db="EMBL/GenBank/DDBJ databases">
        <authorList>
            <person name="Lanie J.A."/>
            <person name="Ng W.-L."/>
            <person name="Kazmierczak K.M."/>
            <person name="Andrzejewski T.M."/>
            <person name="Davidsen T.M."/>
            <person name="Wayne K.J."/>
            <person name="Tettelin H."/>
            <person name="Glass J.I."/>
            <person name="Rusch D."/>
            <person name="Podicherti R."/>
            <person name="Tsui H.-C.T."/>
            <person name="Winkler M.E."/>
        </authorList>
    </citation>
    <scope>NUCLEOTIDE SEQUENCE</scope>
</reference>
<gene>
    <name evidence="2" type="ORF">METZ01_LOCUS130608</name>
</gene>
<proteinExistence type="predicted"/>
<organism evidence="2">
    <name type="scientific">marine metagenome</name>
    <dbReference type="NCBI Taxonomy" id="408172"/>
    <lineage>
        <taxon>unclassified sequences</taxon>
        <taxon>metagenomes</taxon>
        <taxon>ecological metagenomes</taxon>
    </lineage>
</organism>
<feature type="transmembrane region" description="Helical" evidence="1">
    <location>
        <begin position="20"/>
        <end position="41"/>
    </location>
</feature>
<name>A0A381YL63_9ZZZZ</name>
<keyword evidence="1" id="KW-1133">Transmembrane helix</keyword>
<evidence type="ECO:0000256" key="1">
    <source>
        <dbReference type="SAM" id="Phobius"/>
    </source>
</evidence>
<keyword evidence="1" id="KW-0812">Transmembrane</keyword>
<keyword evidence="1" id="KW-0472">Membrane</keyword>
<accession>A0A381YL63</accession>
<dbReference type="AlphaFoldDB" id="A0A381YL63"/>
<protein>
    <submittedName>
        <fullName evidence="2">Uncharacterized protein</fullName>
    </submittedName>
</protein>
<sequence length="49" mass="5780">VYFFDLDQIINPSTSLVVDGRIIVIKIILILIIFFLFTFLFNEIQMDNN</sequence>
<feature type="non-terminal residue" evidence="2">
    <location>
        <position position="1"/>
    </location>
</feature>
<evidence type="ECO:0000313" key="2">
    <source>
        <dbReference type="EMBL" id="SVA77754.1"/>
    </source>
</evidence>